<reference evidence="1 2" key="1">
    <citation type="submission" date="2018-09" db="EMBL/GenBank/DDBJ databases">
        <title>Complete genome sequence of Euzebya sp. DY32-46 isolated from seawater of Pacific Ocean.</title>
        <authorList>
            <person name="Xu L."/>
            <person name="Wu Y.-H."/>
            <person name="Xu X.-W."/>
        </authorList>
    </citation>
    <scope>NUCLEOTIDE SEQUENCE [LARGE SCALE GENOMIC DNA]</scope>
    <source>
        <strain evidence="1 2">DY32-46</strain>
    </source>
</reference>
<dbReference type="NCBIfam" id="TIGR03187">
    <property type="entry name" value="DGQHR"/>
    <property type="match status" value="1"/>
</dbReference>
<proteinExistence type="predicted"/>
<evidence type="ECO:0000313" key="1">
    <source>
        <dbReference type="EMBL" id="AXV05043.1"/>
    </source>
</evidence>
<dbReference type="CDD" id="cd16412">
    <property type="entry name" value="dndB"/>
    <property type="match status" value="1"/>
</dbReference>
<keyword evidence="2" id="KW-1185">Reference proteome</keyword>
<organism evidence="1 2">
    <name type="scientific">Euzebya pacifica</name>
    <dbReference type="NCBI Taxonomy" id="1608957"/>
    <lineage>
        <taxon>Bacteria</taxon>
        <taxon>Bacillati</taxon>
        <taxon>Actinomycetota</taxon>
        <taxon>Nitriliruptoria</taxon>
        <taxon>Euzebyales</taxon>
    </lineage>
</organism>
<dbReference type="EMBL" id="CP031165">
    <property type="protein sequence ID" value="AXV05043.1"/>
    <property type="molecule type" value="Genomic_DNA"/>
</dbReference>
<accession>A0A346XS46</accession>
<sequence>MSSYLLDAADHFYSAVTLIIMPLDLDDDLVEGDPENLGEDWGWAFERAPKWGISPGRSRLGRLHLTGSVRLFPGDGQHRLLSCFAAMQTDPNIGVEQIPVVLLPFTGFEQVRQLFADLNLNARPVSKTIGYDFDSRDPEALLAKAVADSVDLFKGRVNKRNGRLPGDSVITLNTIVKGDFEIVTALGKIDEGLHEQVAPPSRAAVASARNRLFDGDLDVLTERVCRVWDVVVRCFRDEWDCVLRNEPTSSKLSPAALLRQDYLFPHGLAMQGLAMAAGEVMCLWGDDWQLRFEKAVASFDWRRESPDWFGTAVVTGPNGPRINNTGAAVKDLARTVAARA</sequence>
<evidence type="ECO:0000313" key="2">
    <source>
        <dbReference type="Proteomes" id="UP000264006"/>
    </source>
</evidence>
<protein>
    <submittedName>
        <fullName evidence="1">DNA sulfur modification protein DndB</fullName>
    </submittedName>
</protein>
<gene>
    <name evidence="1" type="ORF">DVS28_a0336</name>
</gene>
<dbReference type="InterPro" id="IPR017601">
    <property type="entry name" value="DGQHR-contain_dom"/>
</dbReference>
<dbReference type="Pfam" id="PF14072">
    <property type="entry name" value="DndB"/>
    <property type="match status" value="1"/>
</dbReference>
<name>A0A346XS46_9ACTN</name>
<dbReference type="InterPro" id="IPR017642">
    <property type="entry name" value="DNA_S_mod_DndB"/>
</dbReference>
<dbReference type="Proteomes" id="UP000264006">
    <property type="component" value="Chromosome"/>
</dbReference>
<dbReference type="AlphaFoldDB" id="A0A346XS46"/>
<dbReference type="KEGG" id="euz:DVS28_a0336"/>